<dbReference type="Pfam" id="PF13476">
    <property type="entry name" value="AAA_23"/>
    <property type="match status" value="1"/>
</dbReference>
<comment type="similarity">
    <text evidence="1">Belongs to the SMC family. SbcC subfamily.</text>
</comment>
<evidence type="ECO:0000256" key="4">
    <source>
        <dbReference type="SAM" id="Coils"/>
    </source>
</evidence>
<dbReference type="GO" id="GO:0016887">
    <property type="term" value="F:ATP hydrolysis activity"/>
    <property type="evidence" value="ECO:0007669"/>
    <property type="project" value="InterPro"/>
</dbReference>
<dbReference type="PANTHER" id="PTHR32114:SF2">
    <property type="entry name" value="ABC TRANSPORTER ABCH.3"/>
    <property type="match status" value="1"/>
</dbReference>
<keyword evidence="7" id="KW-1185">Reference proteome</keyword>
<keyword evidence="4" id="KW-0175">Coiled coil</keyword>
<evidence type="ECO:0000256" key="1">
    <source>
        <dbReference type="ARBA" id="ARBA00006930"/>
    </source>
</evidence>
<dbReference type="Proteomes" id="UP000284177">
    <property type="component" value="Unassembled WGS sequence"/>
</dbReference>
<evidence type="ECO:0000256" key="3">
    <source>
        <dbReference type="ARBA" id="ARBA00013368"/>
    </source>
</evidence>
<evidence type="ECO:0000256" key="2">
    <source>
        <dbReference type="ARBA" id="ARBA00011322"/>
    </source>
</evidence>
<evidence type="ECO:0000313" key="7">
    <source>
        <dbReference type="Proteomes" id="UP000284177"/>
    </source>
</evidence>
<proteinExistence type="inferred from homology"/>
<feature type="coiled-coil region" evidence="4">
    <location>
        <begin position="173"/>
        <end position="230"/>
    </location>
</feature>
<dbReference type="RefSeq" id="WP_120166457.1">
    <property type="nucleotide sequence ID" value="NZ_MCIB01000001.1"/>
</dbReference>
<dbReference type="OrthoDB" id="267455at2"/>
<dbReference type="SUPFAM" id="SSF52540">
    <property type="entry name" value="P-loop containing nucleoside triphosphate hydrolases"/>
    <property type="match status" value="1"/>
</dbReference>
<evidence type="ECO:0000259" key="5">
    <source>
        <dbReference type="Pfam" id="PF13476"/>
    </source>
</evidence>
<protein>
    <recommendedName>
        <fullName evidence="3">Nuclease SbcCD subunit C</fullName>
    </recommendedName>
</protein>
<sequence>MIYIKKVILENFQSHKYTELEFNNKLNVIVGPSDQGKSAIIRGIKWVLYNEPTGTFFIRKGTKECSVTLVFNDGTTVKRLRSSSKNLYIYIDSNGKEFVYEGFGTKVPIDIIKKLNIKKVYLDGKNTNSINIGEQLEGPFLLSEKASTRANAIGRLVGVHIVDRAVTDTLKDIRNLNISRKNIERNLEELDNQLKNYAYLDRLKLTINKLEKANEKIKINQEKIIKLNKIKNKYMAIKTEKKDINKIILHLKDLESINKYVVQLDTKIRHYRNLSNKNIQYNTVSNNIKTNLDILTSMKLLDSAIGNFNILNNKIEKLKSLRMLFDKYNNVNKIRTYLKDYLKQMESLQLVEQINTKLIDKYNNLTVLLKNKQKLEDINKRLAIGEKYLDAFNQIGKVKVYIEKTENKVKILNKLIEVKSNYKSINNEFKKVKQYVRRQNQTLKKLLEEYSNLLKEIEICPVCLNKIDLEDIEKIINNYK</sequence>
<dbReference type="AlphaFoldDB" id="A0A419TAJ6"/>
<accession>A0A419TAJ6</accession>
<reference evidence="6 7" key="1">
    <citation type="submission" date="2016-08" db="EMBL/GenBank/DDBJ databases">
        <title>Novel Firmicutes and Novel Genomes.</title>
        <authorList>
            <person name="Poppleton D.I."/>
            <person name="Gribaldo S."/>
        </authorList>
    </citation>
    <scope>NUCLEOTIDE SEQUENCE [LARGE SCALE GENOMIC DNA]</scope>
    <source>
        <strain evidence="6 7">CTT3</strain>
    </source>
</reference>
<evidence type="ECO:0000313" key="6">
    <source>
        <dbReference type="EMBL" id="RKD34498.1"/>
    </source>
</evidence>
<dbReference type="InterPro" id="IPR027417">
    <property type="entry name" value="P-loop_NTPase"/>
</dbReference>
<name>A0A419TAJ6_9FIRM</name>
<gene>
    <name evidence="6" type="ORF">BET03_01315</name>
</gene>
<dbReference type="GO" id="GO:0006302">
    <property type="term" value="P:double-strand break repair"/>
    <property type="evidence" value="ECO:0007669"/>
    <property type="project" value="InterPro"/>
</dbReference>
<comment type="caution">
    <text evidence="6">The sequence shown here is derived from an EMBL/GenBank/DDBJ whole genome shotgun (WGS) entry which is preliminary data.</text>
</comment>
<dbReference type="EMBL" id="MCIB01000001">
    <property type="protein sequence ID" value="RKD34498.1"/>
    <property type="molecule type" value="Genomic_DNA"/>
</dbReference>
<dbReference type="PANTHER" id="PTHR32114">
    <property type="entry name" value="ABC TRANSPORTER ABCH.3"/>
    <property type="match status" value="1"/>
</dbReference>
<comment type="subunit">
    <text evidence="2">Heterodimer of SbcC and SbcD.</text>
</comment>
<dbReference type="Gene3D" id="3.40.50.300">
    <property type="entry name" value="P-loop containing nucleotide triphosphate hydrolases"/>
    <property type="match status" value="1"/>
</dbReference>
<organism evidence="6 7">
    <name type="scientific">Thermohalobacter berrensis</name>
    <dbReference type="NCBI Taxonomy" id="99594"/>
    <lineage>
        <taxon>Bacteria</taxon>
        <taxon>Bacillati</taxon>
        <taxon>Bacillota</taxon>
        <taxon>Tissierellia</taxon>
        <taxon>Tissierellales</taxon>
        <taxon>Thermohalobacteraceae</taxon>
        <taxon>Thermohalobacter</taxon>
    </lineage>
</organism>
<dbReference type="InterPro" id="IPR038729">
    <property type="entry name" value="Rad50/SbcC_AAA"/>
</dbReference>
<feature type="domain" description="Rad50/SbcC-type AAA" evidence="5">
    <location>
        <begin position="6"/>
        <end position="247"/>
    </location>
</feature>